<dbReference type="KEGG" id="gbi:PG2T_05640"/>
<name>A0A1B1YSK8_9GAMM</name>
<dbReference type="RefSeq" id="WP_068803318.1">
    <property type="nucleotide sequence ID" value="NZ_CP014671.1"/>
</dbReference>
<organism evidence="2 3">
    <name type="scientific">Immundisolibacter cernigliae</name>
    <dbReference type="NCBI Taxonomy" id="1810504"/>
    <lineage>
        <taxon>Bacteria</taxon>
        <taxon>Pseudomonadati</taxon>
        <taxon>Pseudomonadota</taxon>
        <taxon>Gammaproteobacteria</taxon>
        <taxon>Immundisolibacterales</taxon>
        <taxon>Immundisolibacteraceae</taxon>
        <taxon>Immundisolibacter</taxon>
    </lineage>
</organism>
<reference evidence="3" key="1">
    <citation type="submission" date="2016-03" db="EMBL/GenBank/DDBJ databases">
        <title>Complete genome sequence of Solimmundus cernigliae, representing a novel lineage of polycyclic aromatic hydrocarbon degraders within the Gammaproteobacteria.</title>
        <authorList>
            <person name="Singleton D.R."/>
            <person name="Dickey A.N."/>
            <person name="Scholl E.H."/>
            <person name="Wright F.A."/>
            <person name="Aitken M.D."/>
        </authorList>
    </citation>
    <scope>NUCLEOTIDE SEQUENCE [LARGE SCALE GENOMIC DNA]</scope>
    <source>
        <strain evidence="3">TR3.2</strain>
    </source>
</reference>
<proteinExistence type="predicted"/>
<evidence type="ECO:0000313" key="3">
    <source>
        <dbReference type="Proteomes" id="UP000092952"/>
    </source>
</evidence>
<dbReference type="GO" id="GO:0022857">
    <property type="term" value="F:transmembrane transporter activity"/>
    <property type="evidence" value="ECO:0007669"/>
    <property type="project" value="UniProtKB-ARBA"/>
</dbReference>
<sequence>MNHAAPSHIHTLSIEAVYAALQSGPDGLRTAQAQRRLAEFGPNRLQAAAPRRRWRGRSAWPAARRQ</sequence>
<dbReference type="Pfam" id="PF00690">
    <property type="entry name" value="Cation_ATPase_N"/>
    <property type="match status" value="1"/>
</dbReference>
<evidence type="ECO:0000313" key="2">
    <source>
        <dbReference type="EMBL" id="ANX03725.1"/>
    </source>
</evidence>
<dbReference type="AlphaFoldDB" id="A0A1B1YSK8"/>
<protein>
    <recommendedName>
        <fullName evidence="1">Cation-transporting P-type ATPase N-terminal domain-containing protein</fullName>
    </recommendedName>
</protein>
<gene>
    <name evidence="2" type="ORF">PG2T_05640</name>
</gene>
<dbReference type="InterPro" id="IPR023298">
    <property type="entry name" value="ATPase_P-typ_TM_dom_sf"/>
</dbReference>
<dbReference type="STRING" id="1810504.PG2T_05640"/>
<dbReference type="Proteomes" id="UP000092952">
    <property type="component" value="Chromosome"/>
</dbReference>
<dbReference type="InParanoid" id="A0A1B1YSK8"/>
<dbReference type="EMBL" id="CP014671">
    <property type="protein sequence ID" value="ANX03725.1"/>
    <property type="molecule type" value="Genomic_DNA"/>
</dbReference>
<dbReference type="SUPFAM" id="SSF81665">
    <property type="entry name" value="Calcium ATPase, transmembrane domain M"/>
    <property type="match status" value="1"/>
</dbReference>
<evidence type="ECO:0000259" key="1">
    <source>
        <dbReference type="SMART" id="SM00831"/>
    </source>
</evidence>
<keyword evidence="3" id="KW-1185">Reference proteome</keyword>
<feature type="domain" description="Cation-transporting P-type ATPase N-terminal" evidence="1">
    <location>
        <begin position="8"/>
        <end position="57"/>
    </location>
</feature>
<dbReference type="SMART" id="SM00831">
    <property type="entry name" value="Cation_ATPase_N"/>
    <property type="match status" value="1"/>
</dbReference>
<accession>A0A1B1YSK8</accession>
<dbReference type="InterPro" id="IPR004014">
    <property type="entry name" value="ATPase_P-typ_cation-transptr_N"/>
</dbReference>